<dbReference type="Gene3D" id="2.40.70.10">
    <property type="entry name" value="Acid Proteases"/>
    <property type="match status" value="2"/>
</dbReference>
<dbReference type="Pfam" id="PF13650">
    <property type="entry name" value="Asp_protease_2"/>
    <property type="match status" value="1"/>
</dbReference>
<dbReference type="Gene3D" id="2.30.42.10">
    <property type="match status" value="1"/>
</dbReference>
<dbReference type="PROSITE" id="PS50106">
    <property type="entry name" value="PDZ"/>
    <property type="match status" value="1"/>
</dbReference>
<dbReference type="InterPro" id="IPR021109">
    <property type="entry name" value="Peptidase_aspartic_dom_sf"/>
</dbReference>
<keyword evidence="1" id="KW-0732">Signal</keyword>
<feature type="chain" id="PRO_5041256115" description="PDZ domain-containing protein" evidence="1">
    <location>
        <begin position="18"/>
        <end position="608"/>
    </location>
</feature>
<dbReference type="SUPFAM" id="SSF50156">
    <property type="entry name" value="PDZ domain-like"/>
    <property type="match status" value="1"/>
</dbReference>
<dbReference type="Proteomes" id="UP001228113">
    <property type="component" value="Chromosome"/>
</dbReference>
<dbReference type="KEGG" id="msea:METESE_25070"/>
<dbReference type="RefSeq" id="WP_316410325.1">
    <property type="nucleotide sequence ID" value="NZ_AP027081.1"/>
</dbReference>
<dbReference type="InterPro" id="IPR041489">
    <property type="entry name" value="PDZ_6"/>
</dbReference>
<dbReference type="EMBL" id="AP027081">
    <property type="protein sequence ID" value="BDU77549.1"/>
    <property type="molecule type" value="Genomic_DNA"/>
</dbReference>
<proteinExistence type="predicted"/>
<name>A0AA48GWH3_9BACT</name>
<dbReference type="AlphaFoldDB" id="A0AA48GWH3"/>
<keyword evidence="4" id="KW-1185">Reference proteome</keyword>
<accession>A0AA48GWH3</accession>
<feature type="domain" description="PDZ" evidence="2">
    <location>
        <begin position="508"/>
        <end position="595"/>
    </location>
</feature>
<feature type="signal peptide" evidence="1">
    <location>
        <begin position="1"/>
        <end position="17"/>
    </location>
</feature>
<evidence type="ECO:0000256" key="1">
    <source>
        <dbReference type="SAM" id="SignalP"/>
    </source>
</evidence>
<evidence type="ECO:0000259" key="2">
    <source>
        <dbReference type="PROSITE" id="PS50106"/>
    </source>
</evidence>
<sequence length="608" mass="65474">MHSPCLLLLGAALPVLAAPATLPSAQEVLARAKAASGGAAWDRVTHVASQGTLESGGMKGTFEELECLTDGRNQARWDLKVAQGASGYDGRTGWTEDGTGDVRLEPLEAPGVENYWRMRACWYPSRCPATFQHLGLREGRFHVLAIQPKGATRPFELWVDGQTWLPDRIVRTGDAETETTFFQDYREVAGVKLPFRVVTPKADAAATVRVQYAAITVNGPLPAAAFAPPVKVLTDWGLEGGASRTEVPLEYLGDHLFVMATLNGKGPFRFFLDTGGVNILTPTAAKALGLDSKGSVEGRGVGEATESFGLTQVERVQVGAAWMKDQRFLIIPSLEEIGRIMGLDVSGVMGYELLRRFVARVEYGPKRLTLIRPEGWSYTGKGVSLPFTFNGHHPRVKGELDGIPGLFDIDTGSGATLDVYGPFARRHDLKGKAAKAIPTVTGRGAGGEVRGDVIRARSLKLGEATVTRPIVALAATRSGAFADETAAGNVGQGFLSRFDLTFDYRAQVIHLEPNAAHGRPDHFSLTGLRLGTTDPGLVEQVYPGSPAADAGLQEGDRILAINGEPIAAWDAKRTRDLAMHSEPGHRTELQVQRGDRTWTVTLVLRDVL</sequence>
<reference evidence="3" key="1">
    <citation type="journal article" date="2023" name="Int. J. Syst. Evol. Microbiol.">
        <title>Mesoterricola silvestris gen. nov., sp. nov., Mesoterricola sediminis sp. nov., Geothrix oryzae sp. nov., Geothrix edaphica sp. nov., Geothrix rubra sp. nov., and Geothrix limicola sp. nov., six novel members of Acidobacteriota isolated from soils.</title>
        <authorList>
            <person name="Itoh H."/>
            <person name="Sugisawa Y."/>
            <person name="Mise K."/>
            <person name="Xu Z."/>
            <person name="Kuniyasu M."/>
            <person name="Ushijima N."/>
            <person name="Kawano K."/>
            <person name="Kobayashi E."/>
            <person name="Shiratori Y."/>
            <person name="Masuda Y."/>
            <person name="Senoo K."/>
        </authorList>
    </citation>
    <scope>NUCLEOTIDE SEQUENCE</scope>
    <source>
        <strain evidence="3">W786</strain>
    </source>
</reference>
<organism evidence="3 4">
    <name type="scientific">Mesoterricola sediminis</name>
    <dbReference type="NCBI Taxonomy" id="2927980"/>
    <lineage>
        <taxon>Bacteria</taxon>
        <taxon>Pseudomonadati</taxon>
        <taxon>Acidobacteriota</taxon>
        <taxon>Holophagae</taxon>
        <taxon>Holophagales</taxon>
        <taxon>Holophagaceae</taxon>
        <taxon>Mesoterricola</taxon>
    </lineage>
</organism>
<gene>
    <name evidence="3" type="ORF">METESE_25070</name>
</gene>
<protein>
    <recommendedName>
        <fullName evidence="2">PDZ domain-containing protein</fullName>
    </recommendedName>
</protein>
<dbReference type="Pfam" id="PF17820">
    <property type="entry name" value="PDZ_6"/>
    <property type="match status" value="1"/>
</dbReference>
<evidence type="ECO:0000313" key="4">
    <source>
        <dbReference type="Proteomes" id="UP001228113"/>
    </source>
</evidence>
<dbReference type="InterPro" id="IPR036034">
    <property type="entry name" value="PDZ_sf"/>
</dbReference>
<evidence type="ECO:0000313" key="3">
    <source>
        <dbReference type="EMBL" id="BDU77549.1"/>
    </source>
</evidence>
<dbReference type="SMART" id="SM00228">
    <property type="entry name" value="PDZ"/>
    <property type="match status" value="1"/>
</dbReference>
<dbReference type="InterPro" id="IPR001478">
    <property type="entry name" value="PDZ"/>
</dbReference>